<dbReference type="EMBL" id="JAAGAX010000003">
    <property type="protein sequence ID" value="KAF2319975.1"/>
    <property type="molecule type" value="Genomic_DNA"/>
</dbReference>
<evidence type="ECO:0000259" key="2">
    <source>
        <dbReference type="Pfam" id="PF23282"/>
    </source>
</evidence>
<reference evidence="3 4" key="1">
    <citation type="journal article" date="2020" name="Mol. Plant">
        <title>The Chromosome-Based Rubber Tree Genome Provides New Insights into Spurge Genome Evolution and Rubber Biosynthesis.</title>
        <authorList>
            <person name="Liu J."/>
            <person name="Shi C."/>
            <person name="Shi C.C."/>
            <person name="Li W."/>
            <person name="Zhang Q.J."/>
            <person name="Zhang Y."/>
            <person name="Li K."/>
            <person name="Lu H.F."/>
            <person name="Shi C."/>
            <person name="Zhu S.T."/>
            <person name="Xiao Z.Y."/>
            <person name="Nan H."/>
            <person name="Yue Y."/>
            <person name="Zhu X.G."/>
            <person name="Wu Y."/>
            <person name="Hong X.N."/>
            <person name="Fan G.Y."/>
            <person name="Tong Y."/>
            <person name="Zhang D."/>
            <person name="Mao C.L."/>
            <person name="Liu Y.L."/>
            <person name="Hao S.J."/>
            <person name="Liu W.Q."/>
            <person name="Lv M.Q."/>
            <person name="Zhang H.B."/>
            <person name="Liu Y."/>
            <person name="Hu-Tang G.R."/>
            <person name="Wang J.P."/>
            <person name="Wang J.H."/>
            <person name="Sun Y.H."/>
            <person name="Ni S.B."/>
            <person name="Chen W.B."/>
            <person name="Zhang X.C."/>
            <person name="Jiao Y.N."/>
            <person name="Eichler E.E."/>
            <person name="Li G.H."/>
            <person name="Liu X."/>
            <person name="Gao L.Z."/>
        </authorList>
    </citation>
    <scope>NUCLEOTIDE SEQUENCE [LARGE SCALE GENOMIC DNA]</scope>
    <source>
        <strain evidence="4">cv. GT1</strain>
        <tissue evidence="3">Leaf</tissue>
    </source>
</reference>
<dbReference type="PANTHER" id="PTHR11017">
    <property type="entry name" value="LEUCINE-RICH REPEAT-CONTAINING PROTEIN"/>
    <property type="match status" value="1"/>
</dbReference>
<evidence type="ECO:0000313" key="4">
    <source>
        <dbReference type="Proteomes" id="UP000467840"/>
    </source>
</evidence>
<dbReference type="InterPro" id="IPR042197">
    <property type="entry name" value="Apaf_helical"/>
</dbReference>
<dbReference type="InterPro" id="IPR036390">
    <property type="entry name" value="WH_DNA-bd_sf"/>
</dbReference>
<name>A0A6A6N532_HEVBR</name>
<keyword evidence="1" id="KW-0677">Repeat</keyword>
<dbReference type="AlphaFoldDB" id="A0A6A6N532"/>
<accession>A0A6A6N532</accession>
<dbReference type="Pfam" id="PF23282">
    <property type="entry name" value="WHD_ROQ1"/>
    <property type="match status" value="1"/>
</dbReference>
<dbReference type="GO" id="GO:0006952">
    <property type="term" value="P:defense response"/>
    <property type="evidence" value="ECO:0007669"/>
    <property type="project" value="InterPro"/>
</dbReference>
<dbReference type="InterPro" id="IPR044974">
    <property type="entry name" value="Disease_R_plants"/>
</dbReference>
<sequence length="196" mass="22502">MLKRLAAGERDLYCEVENLIHSQGLELFSLHAFKQNLPKEGYMELSEKATTYAGFNPLALKVLGSHLFNMGIEEWKSEMKKLKGESLEKIEDVLKTSYDELGKIEKKIFLDVACFFKGQNKDEVERTIEVFGFHPKSGIPRLINKSVSSLNEIHMHDLLEQMGKDIVIKECKQPGGRSRLWNYEDISHILTTEMPL</sequence>
<dbReference type="Gene3D" id="1.10.8.430">
    <property type="entry name" value="Helical domain of apoptotic protease-activating factors"/>
    <property type="match status" value="1"/>
</dbReference>
<gene>
    <name evidence="3" type="ORF">GH714_021435</name>
</gene>
<dbReference type="SUPFAM" id="SSF46785">
    <property type="entry name" value="Winged helix' DNA-binding domain"/>
    <property type="match status" value="1"/>
</dbReference>
<comment type="caution">
    <text evidence="3">The sequence shown here is derived from an EMBL/GenBank/DDBJ whole genome shotgun (WGS) entry which is preliminary data.</text>
</comment>
<protein>
    <recommendedName>
        <fullName evidence="2">Disease resistance protein Roq1-like winged-helix domain-containing protein</fullName>
    </recommendedName>
</protein>
<dbReference type="InterPro" id="IPR058192">
    <property type="entry name" value="WHD_ROQ1-like"/>
</dbReference>
<dbReference type="PANTHER" id="PTHR11017:SF357">
    <property type="entry name" value="ADP-RIBOSYL CYCLASE_CYCLIC ADP-RIBOSE HYDROLASE"/>
    <property type="match status" value="1"/>
</dbReference>
<evidence type="ECO:0000313" key="3">
    <source>
        <dbReference type="EMBL" id="KAF2319975.1"/>
    </source>
</evidence>
<organism evidence="3 4">
    <name type="scientific">Hevea brasiliensis</name>
    <name type="common">Para rubber tree</name>
    <name type="synonym">Siphonia brasiliensis</name>
    <dbReference type="NCBI Taxonomy" id="3981"/>
    <lineage>
        <taxon>Eukaryota</taxon>
        <taxon>Viridiplantae</taxon>
        <taxon>Streptophyta</taxon>
        <taxon>Embryophyta</taxon>
        <taxon>Tracheophyta</taxon>
        <taxon>Spermatophyta</taxon>
        <taxon>Magnoliopsida</taxon>
        <taxon>eudicotyledons</taxon>
        <taxon>Gunneridae</taxon>
        <taxon>Pentapetalae</taxon>
        <taxon>rosids</taxon>
        <taxon>fabids</taxon>
        <taxon>Malpighiales</taxon>
        <taxon>Euphorbiaceae</taxon>
        <taxon>Crotonoideae</taxon>
        <taxon>Micrandreae</taxon>
        <taxon>Hevea</taxon>
    </lineage>
</organism>
<dbReference type="SUPFAM" id="SSF52540">
    <property type="entry name" value="P-loop containing nucleoside triphosphate hydrolases"/>
    <property type="match status" value="1"/>
</dbReference>
<dbReference type="FunFam" id="1.10.8.430:FF:000002">
    <property type="entry name" value="Disease resistance protein (TIR-NBS-LRR class)"/>
    <property type="match status" value="1"/>
</dbReference>
<dbReference type="Proteomes" id="UP000467840">
    <property type="component" value="Chromosome 10"/>
</dbReference>
<dbReference type="InterPro" id="IPR027417">
    <property type="entry name" value="P-loop_NTPase"/>
</dbReference>
<keyword evidence="4" id="KW-1185">Reference proteome</keyword>
<proteinExistence type="predicted"/>
<feature type="domain" description="Disease resistance protein Roq1-like winged-helix" evidence="2">
    <location>
        <begin position="105"/>
        <end position="167"/>
    </location>
</feature>
<evidence type="ECO:0000256" key="1">
    <source>
        <dbReference type="ARBA" id="ARBA00022737"/>
    </source>
</evidence>